<dbReference type="InterPro" id="IPR002925">
    <property type="entry name" value="Dienelactn_hydro"/>
</dbReference>
<evidence type="ECO:0000313" key="3">
    <source>
        <dbReference type="Proteomes" id="UP001359559"/>
    </source>
</evidence>
<reference evidence="2 3" key="1">
    <citation type="submission" date="2024-01" db="EMBL/GenBank/DDBJ databases">
        <title>The genomes of 5 underutilized Papilionoideae crops provide insights into root nodulation and disease resistance.</title>
        <authorList>
            <person name="Yuan L."/>
        </authorList>
    </citation>
    <scope>NUCLEOTIDE SEQUENCE [LARGE SCALE GENOMIC DNA]</scope>
    <source>
        <strain evidence="2">LY-2023</strain>
        <tissue evidence="2">Leaf</tissue>
    </source>
</reference>
<dbReference type="EMBL" id="JAYKXN010000008">
    <property type="protein sequence ID" value="KAK7264535.1"/>
    <property type="molecule type" value="Genomic_DNA"/>
</dbReference>
<evidence type="ECO:0000313" key="2">
    <source>
        <dbReference type="EMBL" id="KAK7264535.1"/>
    </source>
</evidence>
<dbReference type="Gene3D" id="3.40.50.1820">
    <property type="entry name" value="alpha/beta hydrolase"/>
    <property type="match status" value="1"/>
</dbReference>
<gene>
    <name evidence="2" type="ORF">RJT34_32144</name>
</gene>
<name>A0AAN9I5M3_CLITE</name>
<dbReference type="Pfam" id="PF01738">
    <property type="entry name" value="DLH"/>
    <property type="match status" value="1"/>
</dbReference>
<accession>A0AAN9I5M3</accession>
<protein>
    <recommendedName>
        <fullName evidence="1">Dienelactone hydrolase domain-containing protein</fullName>
    </recommendedName>
</protein>
<proteinExistence type="predicted"/>
<organism evidence="2 3">
    <name type="scientific">Clitoria ternatea</name>
    <name type="common">Butterfly pea</name>
    <dbReference type="NCBI Taxonomy" id="43366"/>
    <lineage>
        <taxon>Eukaryota</taxon>
        <taxon>Viridiplantae</taxon>
        <taxon>Streptophyta</taxon>
        <taxon>Embryophyta</taxon>
        <taxon>Tracheophyta</taxon>
        <taxon>Spermatophyta</taxon>
        <taxon>Magnoliopsida</taxon>
        <taxon>eudicotyledons</taxon>
        <taxon>Gunneridae</taxon>
        <taxon>Pentapetalae</taxon>
        <taxon>rosids</taxon>
        <taxon>fabids</taxon>
        <taxon>Fabales</taxon>
        <taxon>Fabaceae</taxon>
        <taxon>Papilionoideae</taxon>
        <taxon>50 kb inversion clade</taxon>
        <taxon>NPAAA clade</taxon>
        <taxon>indigoferoid/millettioid clade</taxon>
        <taxon>Phaseoleae</taxon>
        <taxon>Clitoria</taxon>
    </lineage>
</organism>
<evidence type="ECO:0000259" key="1">
    <source>
        <dbReference type="Pfam" id="PF01738"/>
    </source>
</evidence>
<feature type="domain" description="Dienelactone hydrolase" evidence="1">
    <location>
        <begin position="29"/>
        <end position="237"/>
    </location>
</feature>
<dbReference type="SUPFAM" id="SSF53474">
    <property type="entry name" value="alpha/beta-Hydrolases"/>
    <property type="match status" value="1"/>
</dbReference>
<keyword evidence="3" id="KW-1185">Reference proteome</keyword>
<dbReference type="PANTHER" id="PTHR17630">
    <property type="entry name" value="DIENELACTONE HYDROLASE"/>
    <property type="match status" value="1"/>
</dbReference>
<comment type="caution">
    <text evidence="2">The sequence shown here is derived from an EMBL/GenBank/DDBJ whole genome shotgun (WGS) entry which is preliminary data.</text>
</comment>
<dbReference type="InterPro" id="IPR029058">
    <property type="entry name" value="AB_hydrolase_fold"/>
</dbReference>
<dbReference type="Proteomes" id="UP001359559">
    <property type="component" value="Unassembled WGS sequence"/>
</dbReference>
<dbReference type="PANTHER" id="PTHR17630:SF96">
    <property type="entry name" value="ENDO-1,3-1,4-BETA-D-GLUCANASE-LIKE PROTEIN"/>
    <property type="match status" value="1"/>
</dbReference>
<dbReference type="AlphaFoldDB" id="A0AAN9I5M3"/>
<sequence length="268" mass="28906">MSGPECCSNPPILNPNSGVGHVEKLGGLDTYVTGSSHSKLAILMVSEVFGYEAPKLRELADKVAATGYYVVVPDFLHGDPFAPENATRPLPVWLQDHEPSIAFEDAKPVIEALKHKGVLAIGAASFCWGAKSVVELAKSGLIQAAVLLHPSFITLGDVKGINIPIAVLGAEIDKYCPPELLKEFEQLLTAELGVDCYVKVFPKVSHGWTIRYNIEDEMAVKAAEEAHQNLVDWFAKHVKCGVLIISIILTSGVSELTLICRFSISSVS</sequence>
<dbReference type="GO" id="GO:0016787">
    <property type="term" value="F:hydrolase activity"/>
    <property type="evidence" value="ECO:0007669"/>
    <property type="project" value="InterPro"/>
</dbReference>